<keyword evidence="4 10" id="KW-0677">Repeat</keyword>
<proteinExistence type="inferred from homology"/>
<evidence type="ECO:0000256" key="8">
    <source>
        <dbReference type="ARBA" id="ARBA00023136"/>
    </source>
</evidence>
<dbReference type="GO" id="GO:0015187">
    <property type="term" value="F:glycine transmembrane transporter activity"/>
    <property type="evidence" value="ECO:0007669"/>
    <property type="project" value="UniProtKB-UniRule"/>
</dbReference>
<evidence type="ECO:0000256" key="2">
    <source>
        <dbReference type="ARBA" id="ARBA00022448"/>
    </source>
</evidence>
<comment type="function">
    <text evidence="10">Mitochondrial glycine transporter that imports glycine into the mitochondrial matrix. Plays an important role in providing glycine for the first enzymatic step in heme biosynthesis, the condensation of glycine with succinyl-CoA to produce 5-aminolevulinate (ALA) in the miochondrial matrix.</text>
</comment>
<name>A0A177TMP1_9BASI</name>
<dbReference type="AlphaFoldDB" id="A0A177TMP1"/>
<keyword evidence="14" id="KW-1185">Reference proteome</keyword>
<feature type="compositionally biased region" description="Low complexity" evidence="12">
    <location>
        <begin position="1"/>
        <end position="12"/>
    </location>
</feature>
<evidence type="ECO:0000256" key="11">
    <source>
        <dbReference type="PROSITE-ProRule" id="PRU00282"/>
    </source>
</evidence>
<evidence type="ECO:0000256" key="12">
    <source>
        <dbReference type="SAM" id="MobiDB-lite"/>
    </source>
</evidence>
<dbReference type="Pfam" id="PF00153">
    <property type="entry name" value="Mito_carr"/>
    <property type="match status" value="3"/>
</dbReference>
<feature type="region of interest" description="Disordered" evidence="12">
    <location>
        <begin position="46"/>
        <end position="74"/>
    </location>
</feature>
<dbReference type="SUPFAM" id="SSF103506">
    <property type="entry name" value="Mitochondrial carrier"/>
    <property type="match status" value="1"/>
</dbReference>
<keyword evidence="8 10" id="KW-0472">Membrane</keyword>
<evidence type="ECO:0000313" key="13">
    <source>
        <dbReference type="EMBL" id="KAE8258274.1"/>
    </source>
</evidence>
<evidence type="ECO:0000256" key="4">
    <source>
        <dbReference type="ARBA" id="ARBA00022737"/>
    </source>
</evidence>
<comment type="subcellular location">
    <subcellularLocation>
        <location evidence="1">Membrane</location>
        <topology evidence="1">Multi-pass membrane protein</topology>
    </subcellularLocation>
    <subcellularLocation>
        <location evidence="10">Mitochondrion inner membrane</location>
        <topology evidence="10">Multi-pass membrane protein</topology>
    </subcellularLocation>
</comment>
<feature type="repeat" description="Solcar" evidence="11">
    <location>
        <begin position="153"/>
        <end position="240"/>
    </location>
</feature>
<dbReference type="PANTHER" id="PTHR46181:SF3">
    <property type="entry name" value="MITOCHONDRIAL GLYCINE TRANSPORTER"/>
    <property type="match status" value="1"/>
</dbReference>
<evidence type="ECO:0000256" key="7">
    <source>
        <dbReference type="ARBA" id="ARBA00023128"/>
    </source>
</evidence>
<organism evidence="13 14">
    <name type="scientific">Tilletia indica</name>
    <dbReference type="NCBI Taxonomy" id="43049"/>
    <lineage>
        <taxon>Eukaryota</taxon>
        <taxon>Fungi</taxon>
        <taxon>Dikarya</taxon>
        <taxon>Basidiomycota</taxon>
        <taxon>Ustilaginomycotina</taxon>
        <taxon>Exobasidiomycetes</taxon>
        <taxon>Tilletiales</taxon>
        <taxon>Tilletiaceae</taxon>
        <taxon>Tilletia</taxon>
    </lineage>
</organism>
<dbReference type="InterPro" id="IPR018108">
    <property type="entry name" value="MCP_transmembrane"/>
</dbReference>
<keyword evidence="3 10" id="KW-0812">Transmembrane</keyword>
<reference evidence="13" key="2">
    <citation type="journal article" date="2019" name="IMA Fungus">
        <title>Genome sequencing and comparison of five Tilletia species to identify candidate genes for the detection of regulated species infecting wheat.</title>
        <authorList>
            <person name="Nguyen H.D.T."/>
            <person name="Sultana T."/>
            <person name="Kesanakurti P."/>
            <person name="Hambleton S."/>
        </authorList>
    </citation>
    <scope>NUCLEOTIDE SEQUENCE</scope>
    <source>
        <strain evidence="13">DAOMC 236416</strain>
    </source>
</reference>
<evidence type="ECO:0000313" key="14">
    <source>
        <dbReference type="Proteomes" id="UP000077521"/>
    </source>
</evidence>
<sequence length="387" mass="41075">MSTSTSSASRATKPPSIPPWATLASGATSGLASCVLLQPMDLLKTRLQQQQQHHQQPPTETASPSKRKPSGTRLTRTIKLVVQTDGISGLWRGTTPTIIRNVPGVALYFWSVTELRSFLARSQIPVLSPARKTALSALGSGSGPGSVSTLPKLGTAGNLVSGAVARVTVGFILCPVTVIKTRYESSYFSKDAYPSIIGSFRSIYRTSGIRGLYSGFTATALRDAPYAGIYLALYEGFKGVLGRAKDRADEAAYLLRRTALVGEGSPVPDRLPPQQTDWLITSSSGLLAGTLATVITHPFDVLKTRIQIRVDPPPLPPSQVTGPASTIVAAITPQPQRPGIIATARSIGLRGLLLDGLGLRCLRKGLSGAIGWTVFEAGRGLWVKRNP</sequence>
<dbReference type="HAMAP" id="MF_03064">
    <property type="entry name" value="SLC25A38"/>
    <property type="match status" value="1"/>
</dbReference>
<dbReference type="GO" id="GO:0005743">
    <property type="term" value="C:mitochondrial inner membrane"/>
    <property type="evidence" value="ECO:0007669"/>
    <property type="project" value="UniProtKB-SubCell"/>
</dbReference>
<comment type="similarity">
    <text evidence="10">Belongs to the mitochondrial carrier (TC 2.A.29) family. SLC25A38 subfamily.</text>
</comment>
<accession>A0A177TMP1</accession>
<keyword evidence="7 10" id="KW-0496">Mitochondrion</keyword>
<dbReference type="InterPro" id="IPR030847">
    <property type="entry name" value="Hem25/SLC25A38"/>
</dbReference>
<keyword evidence="5 10" id="KW-0999">Mitochondrion inner membrane</keyword>
<comment type="catalytic activity">
    <reaction evidence="9 10">
        <text>glycine(in) = glycine(out)</text>
        <dbReference type="Rhea" id="RHEA:70715"/>
        <dbReference type="ChEBI" id="CHEBI:57305"/>
    </reaction>
</comment>
<gene>
    <name evidence="13" type="ORF">A4X13_0g1793</name>
</gene>
<dbReference type="Proteomes" id="UP000077521">
    <property type="component" value="Unassembled WGS sequence"/>
</dbReference>
<dbReference type="PROSITE" id="PS50920">
    <property type="entry name" value="SOLCAR"/>
    <property type="match status" value="2"/>
</dbReference>
<keyword evidence="2 10" id="KW-0813">Transport</keyword>
<dbReference type="GO" id="GO:1904983">
    <property type="term" value="P:glycine import into mitochondrion"/>
    <property type="evidence" value="ECO:0007669"/>
    <property type="project" value="UniProtKB-UniRule"/>
</dbReference>
<evidence type="ECO:0000256" key="9">
    <source>
        <dbReference type="ARBA" id="ARBA00034060"/>
    </source>
</evidence>
<evidence type="ECO:0000256" key="1">
    <source>
        <dbReference type="ARBA" id="ARBA00004141"/>
    </source>
</evidence>
<dbReference type="InterPro" id="IPR023395">
    <property type="entry name" value="MCP_dom_sf"/>
</dbReference>
<dbReference type="Gene3D" id="1.50.40.10">
    <property type="entry name" value="Mitochondrial carrier domain"/>
    <property type="match status" value="2"/>
</dbReference>
<reference evidence="13" key="1">
    <citation type="submission" date="2016-04" db="EMBL/GenBank/DDBJ databases">
        <authorList>
            <person name="Nguyen H.D."/>
            <person name="Samba Siva P."/>
            <person name="Cullis J."/>
            <person name="Levesque C.A."/>
            <person name="Hambleton S."/>
        </authorList>
    </citation>
    <scope>NUCLEOTIDE SEQUENCE</scope>
    <source>
        <strain evidence="13">DAOMC 236416</strain>
    </source>
</reference>
<comment type="caution">
    <text evidence="13">The sequence shown here is derived from an EMBL/GenBank/DDBJ whole genome shotgun (WGS) entry which is preliminary data.</text>
</comment>
<feature type="region of interest" description="Disordered" evidence="12">
    <location>
        <begin position="1"/>
        <end position="22"/>
    </location>
</feature>
<evidence type="ECO:0000256" key="10">
    <source>
        <dbReference type="HAMAP-Rule" id="MF_03064"/>
    </source>
</evidence>
<dbReference type="PANTHER" id="PTHR46181">
    <property type="entry name" value="MITOCHONDRIAL GLYCINE TRANSPORTER"/>
    <property type="match status" value="1"/>
</dbReference>
<feature type="repeat" description="Solcar" evidence="11">
    <location>
        <begin position="17"/>
        <end position="118"/>
    </location>
</feature>
<keyword evidence="6 10" id="KW-1133">Transmembrane helix</keyword>
<protein>
    <recommendedName>
        <fullName evidence="10">Mitochondrial glycine transporter</fullName>
    </recommendedName>
    <alternativeName>
        <fullName evidence="10">Solute carrier family 25 member 38 homolog</fullName>
    </alternativeName>
</protein>
<dbReference type="EMBL" id="LWDF02000076">
    <property type="protein sequence ID" value="KAE8258274.1"/>
    <property type="molecule type" value="Genomic_DNA"/>
</dbReference>
<evidence type="ECO:0000256" key="6">
    <source>
        <dbReference type="ARBA" id="ARBA00022989"/>
    </source>
</evidence>
<evidence type="ECO:0000256" key="3">
    <source>
        <dbReference type="ARBA" id="ARBA00022692"/>
    </source>
</evidence>
<evidence type="ECO:0000256" key="5">
    <source>
        <dbReference type="ARBA" id="ARBA00022792"/>
    </source>
</evidence>